<evidence type="ECO:0000313" key="1">
    <source>
        <dbReference type="EMBL" id="ODC04550.1"/>
    </source>
</evidence>
<organism evidence="1 2">
    <name type="scientific">Terasakiispira papahanaumokuakeensis</name>
    <dbReference type="NCBI Taxonomy" id="197479"/>
    <lineage>
        <taxon>Bacteria</taxon>
        <taxon>Pseudomonadati</taxon>
        <taxon>Pseudomonadota</taxon>
        <taxon>Gammaproteobacteria</taxon>
        <taxon>Oceanospirillales</taxon>
        <taxon>Terasakiispira</taxon>
    </lineage>
</organism>
<gene>
    <name evidence="1" type="ORF">BFW38_14445</name>
</gene>
<dbReference type="Proteomes" id="UP000094291">
    <property type="component" value="Unassembled WGS sequence"/>
</dbReference>
<accession>A0A1E2VC10</accession>
<evidence type="ECO:0000313" key="2">
    <source>
        <dbReference type="Proteomes" id="UP000094291"/>
    </source>
</evidence>
<comment type="caution">
    <text evidence="1">The sequence shown here is derived from an EMBL/GenBank/DDBJ whole genome shotgun (WGS) entry which is preliminary data.</text>
</comment>
<protein>
    <submittedName>
        <fullName evidence="1">Uncharacterized protein</fullName>
    </submittedName>
</protein>
<reference evidence="1 2" key="1">
    <citation type="submission" date="2016-08" db="EMBL/GenBank/DDBJ databases">
        <authorList>
            <person name="Seilhamer J.J."/>
        </authorList>
    </citation>
    <scope>NUCLEOTIDE SEQUENCE [LARGE SCALE GENOMIC DNA]</scope>
    <source>
        <strain evidence="1 2">PH27A</strain>
    </source>
</reference>
<dbReference type="AlphaFoldDB" id="A0A1E2VC10"/>
<dbReference type="STRING" id="197479.BFW38_14445"/>
<sequence length="109" mass="12549">MVLSGLLLVMVDQLGATYRQQQQLQRYDQAHWAIADLLARLEQSSTPSIYRGTCPIDEGSSDWAQWCAQARRQLGSAFHAQAHWQSGYWQLELRWSLSHPPLTARWVQP</sequence>
<name>A0A1E2VC10_9GAMM</name>
<dbReference type="EMBL" id="MDTQ01000001">
    <property type="protein sequence ID" value="ODC04550.1"/>
    <property type="molecule type" value="Genomic_DNA"/>
</dbReference>
<keyword evidence="2" id="KW-1185">Reference proteome</keyword>
<proteinExistence type="predicted"/>